<dbReference type="Proteomes" id="UP000277007">
    <property type="component" value="Unassembled WGS sequence"/>
</dbReference>
<comment type="caution">
    <text evidence="1">The sequence shown here is derived from an EMBL/GenBank/DDBJ whole genome shotgun (WGS) entry which is preliminary data.</text>
</comment>
<accession>A0A431VMQ8</accession>
<dbReference type="EMBL" id="RXMA01000002">
    <property type="protein sequence ID" value="RTR23525.1"/>
    <property type="molecule type" value="Genomic_DNA"/>
</dbReference>
<protein>
    <submittedName>
        <fullName evidence="1">Uncharacterized protein</fullName>
    </submittedName>
</protein>
<sequence>MKGRLLRPRSDGTSAKALESRCVRCYEERQGARRARTACRPLSFVCLFSYGNRACPSFRTLFPGVGPSPSSRTPTPVRPR</sequence>
<gene>
    <name evidence="1" type="ORF">EJ903_03055</name>
</gene>
<organism evidence="1 2">
    <name type="scientific">Azospirillum griseum</name>
    <dbReference type="NCBI Taxonomy" id="2496639"/>
    <lineage>
        <taxon>Bacteria</taxon>
        <taxon>Pseudomonadati</taxon>
        <taxon>Pseudomonadota</taxon>
        <taxon>Alphaproteobacteria</taxon>
        <taxon>Rhodospirillales</taxon>
        <taxon>Azospirillaceae</taxon>
        <taxon>Azospirillum</taxon>
    </lineage>
</organism>
<keyword evidence="2" id="KW-1185">Reference proteome</keyword>
<evidence type="ECO:0000313" key="1">
    <source>
        <dbReference type="EMBL" id="RTR23525.1"/>
    </source>
</evidence>
<dbReference type="AlphaFoldDB" id="A0A431VMQ8"/>
<proteinExistence type="predicted"/>
<name>A0A431VMQ8_9PROT</name>
<evidence type="ECO:0000313" key="2">
    <source>
        <dbReference type="Proteomes" id="UP000277007"/>
    </source>
</evidence>
<reference evidence="1 2" key="1">
    <citation type="submission" date="2018-12" db="EMBL/GenBank/DDBJ databases">
        <authorList>
            <person name="Yang Y."/>
        </authorList>
    </citation>
    <scope>NUCLEOTIDE SEQUENCE [LARGE SCALE GENOMIC DNA]</scope>
    <source>
        <strain evidence="1 2">L-25-5w-1</strain>
    </source>
</reference>